<reference evidence="1" key="1">
    <citation type="submission" date="2014-11" db="EMBL/GenBank/DDBJ databases">
        <authorList>
            <person name="Amaro Gonzalez C."/>
        </authorList>
    </citation>
    <scope>NUCLEOTIDE SEQUENCE</scope>
</reference>
<proteinExistence type="predicted"/>
<reference evidence="1" key="2">
    <citation type="journal article" date="2015" name="Fish Shellfish Immunol.">
        <title>Early steps in the European eel (Anguilla anguilla)-Vibrio vulnificus interaction in the gills: Role of the RtxA13 toxin.</title>
        <authorList>
            <person name="Callol A."/>
            <person name="Pajuelo D."/>
            <person name="Ebbesson L."/>
            <person name="Teles M."/>
            <person name="MacKenzie S."/>
            <person name="Amaro C."/>
        </authorList>
    </citation>
    <scope>NUCLEOTIDE SEQUENCE</scope>
</reference>
<dbReference type="AlphaFoldDB" id="A0A0E9X8E8"/>
<accession>A0A0E9X8E8</accession>
<protein>
    <submittedName>
        <fullName evidence="1">Uncharacterized protein</fullName>
    </submittedName>
</protein>
<dbReference type="EMBL" id="GBXM01010609">
    <property type="protein sequence ID" value="JAH97968.1"/>
    <property type="molecule type" value="Transcribed_RNA"/>
</dbReference>
<name>A0A0E9X8E8_ANGAN</name>
<organism evidence="1">
    <name type="scientific">Anguilla anguilla</name>
    <name type="common">European freshwater eel</name>
    <name type="synonym">Muraena anguilla</name>
    <dbReference type="NCBI Taxonomy" id="7936"/>
    <lineage>
        <taxon>Eukaryota</taxon>
        <taxon>Metazoa</taxon>
        <taxon>Chordata</taxon>
        <taxon>Craniata</taxon>
        <taxon>Vertebrata</taxon>
        <taxon>Euteleostomi</taxon>
        <taxon>Actinopterygii</taxon>
        <taxon>Neopterygii</taxon>
        <taxon>Teleostei</taxon>
        <taxon>Anguilliformes</taxon>
        <taxon>Anguillidae</taxon>
        <taxon>Anguilla</taxon>
    </lineage>
</organism>
<evidence type="ECO:0000313" key="1">
    <source>
        <dbReference type="EMBL" id="JAH97968.1"/>
    </source>
</evidence>
<sequence>MTVLKAVHSLYFHDFSKYILSLDFIKHYDPFPCPLDLNTHTFYPGLSPARFTVRCNAFVILQD</sequence>